<keyword evidence="2" id="KW-0472">Membrane</keyword>
<keyword evidence="2" id="KW-1133">Transmembrane helix</keyword>
<comment type="caution">
    <text evidence="3">The sequence shown here is derived from an EMBL/GenBank/DDBJ whole genome shotgun (WGS) entry which is preliminary data.</text>
</comment>
<protein>
    <recommendedName>
        <fullName evidence="5">DUF4064 domain-containing protein</fullName>
    </recommendedName>
</protein>
<feature type="compositionally biased region" description="Basic and acidic residues" evidence="1">
    <location>
        <begin position="1"/>
        <end position="11"/>
    </location>
</feature>
<evidence type="ECO:0008006" key="5">
    <source>
        <dbReference type="Google" id="ProtNLM"/>
    </source>
</evidence>
<feature type="transmembrane region" description="Helical" evidence="2">
    <location>
        <begin position="139"/>
        <end position="166"/>
    </location>
</feature>
<feature type="region of interest" description="Disordered" evidence="1">
    <location>
        <begin position="1"/>
        <end position="34"/>
    </location>
</feature>
<dbReference type="Proteomes" id="UP000250369">
    <property type="component" value="Unassembled WGS sequence"/>
</dbReference>
<accession>A0A329MUC9</accession>
<organism evidence="3 4">
    <name type="scientific">Paenibacillus contaminans</name>
    <dbReference type="NCBI Taxonomy" id="450362"/>
    <lineage>
        <taxon>Bacteria</taxon>
        <taxon>Bacillati</taxon>
        <taxon>Bacillota</taxon>
        <taxon>Bacilli</taxon>
        <taxon>Bacillales</taxon>
        <taxon>Paenibacillaceae</taxon>
        <taxon>Paenibacillus</taxon>
    </lineage>
</organism>
<evidence type="ECO:0000256" key="1">
    <source>
        <dbReference type="SAM" id="MobiDB-lite"/>
    </source>
</evidence>
<name>A0A329MUC9_9BACL</name>
<gene>
    <name evidence="3" type="ORF">DQG23_04905</name>
</gene>
<feature type="transmembrane region" description="Helical" evidence="2">
    <location>
        <begin position="56"/>
        <end position="78"/>
    </location>
</feature>
<proteinExistence type="predicted"/>
<evidence type="ECO:0000313" key="3">
    <source>
        <dbReference type="EMBL" id="RAV22293.1"/>
    </source>
</evidence>
<dbReference type="RefSeq" id="WP_113029699.1">
    <property type="nucleotide sequence ID" value="NZ_QMFB01000002.1"/>
</dbReference>
<feature type="transmembrane region" description="Helical" evidence="2">
    <location>
        <begin position="106"/>
        <end position="132"/>
    </location>
</feature>
<evidence type="ECO:0000256" key="2">
    <source>
        <dbReference type="SAM" id="Phobius"/>
    </source>
</evidence>
<evidence type="ECO:0000313" key="4">
    <source>
        <dbReference type="Proteomes" id="UP000250369"/>
    </source>
</evidence>
<sequence>MENNRDHENRQPEPGGAETEKRHAPYNSGQQQFFMPPPQGSQFEAPVRRKHSGPGIASFIVSLTMYVLCILLLIGAVATVTDLIDPTTGAIDTAGVEALLEKTPSFALIGLGFMAAAVGQLIALVLGIIGLAQKERGKVFAILGTVFSGLFVGVIGLIMLIGLAAAGG</sequence>
<keyword evidence="2" id="KW-0812">Transmembrane</keyword>
<reference evidence="3 4" key="1">
    <citation type="journal article" date="2009" name="Int. J. Syst. Evol. Microbiol.">
        <title>Paenibacillus contaminans sp. nov., isolated from a contaminated laboratory plate.</title>
        <authorList>
            <person name="Chou J.H."/>
            <person name="Lee J.H."/>
            <person name="Lin M.C."/>
            <person name="Chang P.S."/>
            <person name="Arun A.B."/>
            <person name="Young C.C."/>
            <person name="Chen W.M."/>
        </authorList>
    </citation>
    <scope>NUCLEOTIDE SEQUENCE [LARGE SCALE GENOMIC DNA]</scope>
    <source>
        <strain evidence="3 4">CKOBP-6</strain>
    </source>
</reference>
<dbReference type="AlphaFoldDB" id="A0A329MUC9"/>
<dbReference type="EMBL" id="QMFB01000002">
    <property type="protein sequence ID" value="RAV22293.1"/>
    <property type="molecule type" value="Genomic_DNA"/>
</dbReference>
<dbReference type="OrthoDB" id="2608137at2"/>
<keyword evidence="4" id="KW-1185">Reference proteome</keyword>